<keyword evidence="1" id="KW-1133">Transmembrane helix</keyword>
<evidence type="ECO:0000313" key="3">
    <source>
        <dbReference type="Proteomes" id="UP000005223"/>
    </source>
</evidence>
<dbReference type="KEGG" id="mth:MTH_154"/>
<dbReference type="EnsemblBacteria" id="AAB84660">
    <property type="protein sequence ID" value="AAB84660"/>
    <property type="gene ID" value="MTH_154"/>
</dbReference>
<feature type="transmembrane region" description="Helical" evidence="1">
    <location>
        <begin position="49"/>
        <end position="66"/>
    </location>
</feature>
<accession>O26257</accession>
<feature type="transmembrane region" description="Helical" evidence="1">
    <location>
        <begin position="72"/>
        <end position="90"/>
    </location>
</feature>
<name>O26257_METTH</name>
<dbReference type="PATRIC" id="fig|187420.15.peg.126"/>
<gene>
    <name evidence="2" type="ordered locus">MTH_154</name>
</gene>
<protein>
    <submittedName>
        <fullName evidence="2">Uncharacterized protein</fullName>
    </submittedName>
</protein>
<keyword evidence="1" id="KW-0472">Membrane</keyword>
<reference evidence="2 3" key="1">
    <citation type="journal article" date="1997" name="J. Bacteriol.">
        <title>Complete genome sequence of Methanobacterium thermoautotrophicum deltaH: functional analysis and comparative genomics.</title>
        <authorList>
            <person name="Smith D.R."/>
            <person name="Doucette-Stamm L.A."/>
            <person name="Deloughery C."/>
            <person name="Lee H.-M."/>
            <person name="Dubois J."/>
            <person name="Aldredge T."/>
            <person name="Bashirzadeh R."/>
            <person name="Blakely D."/>
            <person name="Cook R."/>
            <person name="Gilbert K."/>
            <person name="Harrison D."/>
            <person name="Hoang L."/>
            <person name="Keagle P."/>
            <person name="Lumm W."/>
            <person name="Pothier B."/>
            <person name="Qiu D."/>
            <person name="Spadafora R."/>
            <person name="Vicare R."/>
            <person name="Wang Y."/>
            <person name="Wierzbowski J."/>
            <person name="Gibson R."/>
            <person name="Jiwani N."/>
            <person name="Caruso A."/>
            <person name="Bush D."/>
            <person name="Safer H."/>
            <person name="Patwell D."/>
            <person name="Prabhakar S."/>
            <person name="McDougall S."/>
            <person name="Shimer G."/>
            <person name="Goyal A."/>
            <person name="Pietrovski S."/>
            <person name="Church G.M."/>
            <person name="Daniels C.J."/>
            <person name="Mao J.-i."/>
            <person name="Rice P."/>
            <person name="Nolling J."/>
            <person name="Reeve J.N."/>
        </authorList>
    </citation>
    <scope>NUCLEOTIDE SEQUENCE [LARGE SCALE GENOMIC DNA]</scope>
    <source>
        <strain evidence="3">ATCC 29096 / DSM 1053 / JCM 10044 / NBRC 100330 / Delta H</strain>
    </source>
</reference>
<keyword evidence="3" id="KW-1185">Reference proteome</keyword>
<dbReference type="AlphaFoldDB" id="O26257"/>
<sequence length="93" mass="10882">MIIFSPLVRKVYMEVYNNLIYQNLIYQRGVRLKRVFSGIKSYLTDWKNLLTHSLVGVLILLIALYAPVSPYIRMGFVGCVVGFNVFRMKYLDQ</sequence>
<dbReference type="EMBL" id="AE000666">
    <property type="protein sequence ID" value="AAB84660.1"/>
    <property type="molecule type" value="Genomic_DNA"/>
</dbReference>
<evidence type="ECO:0000256" key="1">
    <source>
        <dbReference type="SAM" id="Phobius"/>
    </source>
</evidence>
<dbReference type="HOGENOM" id="CLU_2392935_0_0_2"/>
<keyword evidence="1" id="KW-0812">Transmembrane</keyword>
<dbReference type="Proteomes" id="UP000005223">
    <property type="component" value="Chromosome"/>
</dbReference>
<dbReference type="PIR" id="D69072">
    <property type="entry name" value="D69072"/>
</dbReference>
<dbReference type="STRING" id="187420.MTH_154"/>
<dbReference type="InParanoid" id="O26257"/>
<organism evidence="2 3">
    <name type="scientific">Methanothermobacter thermautotrophicus (strain ATCC 29096 / DSM 1053 / JCM 10044 / NBRC 100330 / Delta H)</name>
    <name type="common">Methanobacterium thermoautotrophicum</name>
    <dbReference type="NCBI Taxonomy" id="187420"/>
    <lineage>
        <taxon>Archaea</taxon>
        <taxon>Methanobacteriati</taxon>
        <taxon>Methanobacteriota</taxon>
        <taxon>Methanomada group</taxon>
        <taxon>Methanobacteria</taxon>
        <taxon>Methanobacteriales</taxon>
        <taxon>Methanobacteriaceae</taxon>
        <taxon>Methanothermobacter</taxon>
    </lineage>
</organism>
<dbReference type="PaxDb" id="187420-MTH_154"/>
<proteinExistence type="predicted"/>
<evidence type="ECO:0000313" key="2">
    <source>
        <dbReference type="EMBL" id="AAB84660.1"/>
    </source>
</evidence>